<evidence type="ECO:0000313" key="3">
    <source>
        <dbReference type="EMBL" id="XBV47218.1"/>
    </source>
</evidence>
<keyword evidence="1" id="KW-0732">Signal</keyword>
<dbReference type="Gene3D" id="2.40.128.130">
    <property type="entry name" value="Autotransporter beta-domain"/>
    <property type="match status" value="1"/>
</dbReference>
<dbReference type="InterPro" id="IPR011050">
    <property type="entry name" value="Pectin_lyase_fold/virulence"/>
</dbReference>
<dbReference type="RefSeq" id="WP_350262337.1">
    <property type="nucleotide sequence ID" value="NZ_CP158293.1"/>
</dbReference>
<sequence>MMFRLHPLFISLIAAYGVFNPASPVWAATLKPFTPELNDNRAGVFCICNGSTQTLSGNQRFAPGQDGGGTISIGQLLSSGRIISYSWQDSGRVDLGAQNYVINVPDANGSGSNSVQVYNSAAISAIETNTLPNFYNVNNGQYINARVAQVSNGTINVDIGQKGAATTASTNGWSMAAKQSELFTASGSGTMNWNSANRISFFGSYTPYTYQLGQWFDNVVSWRGAFSVTTLDNATTSFNVSNVSSLQSYNNWLIEQLQNGNLAADSYSSEFNKALSLRSDVIAYVIDADEYYDEVTQPIGERIVLSADGPNARATIGSSGILEVVNASSAAMRASNGATAVIDGKLASVGSNALELLNGSTGINNGVINSGFFNNADGSGVDASTVGAGGTGVYANGGSRFINNGVINTAINSTGIRLEDASGANNGTINVKGKGATGVAVSGSQANFAQNGRINLYGENTVGVDVRDDARLTISDASSLHFYAPNQTGYQATNYAHIDSHGGSYDVSTPGSALYRLSDGVIFNPVVAADVTLNGANTRGIVASGAGSRLYGTTLYGTDSYHVNGEGAIAVQSSEGADVTITNPIELNGNNTIAGTGQGGFFANVAPITGNGTNATAFDISDGVIYQSTPRGTINLTGPNSIGVRIRGGGNIFDGSSTNIALGIALDTAEGNTVYWTDHSGLSAGGIAAVRVGNNGGLTINGDTAGPNFYYSTINANAGADTILLDKGAASLTASNIGLYNSGGGTVLNNRAETSNISLQDVGMNTDGGTLIRSATSFDPNGYMLGTVSGAGATGYVFSKEDGNTTSNDLIIPQGYSFFVYGPATGVRANTTGRVIANGNIIVNSSDGGSAIVTSTASEVINRGTIVSLSLVSPIIDLRGGNSVFINEGNVTAPYPETVVVAGGATSDLIALVDGNVVGDVNTGNGTDVVELTGGTIDGSVTMGTGVNNVASIANVSLANTRHITTAGGSGSTLNFSEINARGGSFNNDDLARGVNLGAGWSTINFYNTQFTLTDNLKLAHSTINVDSGSTLFVGDQVNPVLSGETDDSLVVNNAGTLNLTNGSGAAGNTLTINGDLASAGGKLALRTQGAQSDTLRVNGNVTGTTFINDVLSAATLADSNRDGVISANEGVSLVQVAGSASANSFALQRGYVAAGAWQYGLYSFAPENGNTTWDYRLANNYVCKDGSLCQPQTAGSGALRPAVIPQLPSYISAPVGLAYYTLATIGDLHQRLGELRQNPDGSAEMFIRYSGSNQKYKTNLDTAHYGYDFDLDYSAVQFGGNLLRLDGEQDSLRGGLAYTRGNARIRPNAADGYSSTDFDSDSLTIYGTWQRASGFYLDGALSLDWHRGDTDIARQKEVAKLKGKGWTASLESGYPFQLANGIRLEPQAQLLHLHLKLDDFTDDDQTQVSYDDYDQTIGRVGARLARTWNDSGSGQYTPYLRTNYYRGWGGTAKVDVGASNSEVSDNFNSGKFGQMWDAGIGGNAAFTNNVSLYAEANYRKEIDGNGVQGWNYNAGVRWVF</sequence>
<dbReference type="PROSITE" id="PS51208">
    <property type="entry name" value="AUTOTRANSPORTER"/>
    <property type="match status" value="1"/>
</dbReference>
<feature type="domain" description="Autotransporter" evidence="2">
    <location>
        <begin position="1239"/>
        <end position="1521"/>
    </location>
</feature>
<feature type="chain" id="PRO_5043986334" evidence="1">
    <location>
        <begin position="28"/>
        <end position="1521"/>
    </location>
</feature>
<dbReference type="Pfam" id="PF03797">
    <property type="entry name" value="Autotransporter"/>
    <property type="match status" value="1"/>
</dbReference>
<gene>
    <name evidence="3" type="ORF">AAF463_20375</name>
</gene>
<evidence type="ECO:0000259" key="2">
    <source>
        <dbReference type="PROSITE" id="PS51208"/>
    </source>
</evidence>
<dbReference type="Gene3D" id="2.160.20.20">
    <property type="match status" value="1"/>
</dbReference>
<dbReference type="InterPro" id="IPR036709">
    <property type="entry name" value="Autotransporte_beta_dom_sf"/>
</dbReference>
<evidence type="ECO:0000256" key="1">
    <source>
        <dbReference type="SAM" id="SignalP"/>
    </source>
</evidence>
<accession>A0AAU7U2Q3</accession>
<name>A0AAU7U2Q3_9GAMM</name>
<reference evidence="3" key="1">
    <citation type="submission" date="2024-06" db="EMBL/GenBank/DDBJ databases">
        <title>Multiomics insights into the TNT degradation mechanism by Pantoea sp. BJ2 isolated from an ammunition destruction site.</title>
        <authorList>
            <person name="Luo J."/>
        </authorList>
    </citation>
    <scope>NUCLEOTIDE SEQUENCE</scope>
    <source>
        <strain evidence="3">BJ2</strain>
        <plasmid evidence="3">plasmindA</plasmid>
    </source>
</reference>
<geneLocation type="plasmid" evidence="3">
    <name>plasmindA</name>
</geneLocation>
<dbReference type="InterPro" id="IPR012332">
    <property type="entry name" value="Autotransporter_pectin_lyase_C"/>
</dbReference>
<feature type="signal peptide" evidence="1">
    <location>
        <begin position="1"/>
        <end position="27"/>
    </location>
</feature>
<dbReference type="SUPFAM" id="SSF51126">
    <property type="entry name" value="Pectin lyase-like"/>
    <property type="match status" value="1"/>
</dbReference>
<dbReference type="InterPro" id="IPR006315">
    <property type="entry name" value="OM_autotransptr_brl_dom"/>
</dbReference>
<organism evidence="3">
    <name type="scientific">Pantoea sp. BJ2</name>
    <dbReference type="NCBI Taxonomy" id="3141322"/>
    <lineage>
        <taxon>Bacteria</taxon>
        <taxon>Pseudomonadati</taxon>
        <taxon>Pseudomonadota</taxon>
        <taxon>Gammaproteobacteria</taxon>
        <taxon>Enterobacterales</taxon>
        <taxon>Erwiniaceae</taxon>
        <taxon>Pantoea</taxon>
    </lineage>
</organism>
<dbReference type="SMART" id="SM00869">
    <property type="entry name" value="Autotransporter"/>
    <property type="match status" value="1"/>
</dbReference>
<dbReference type="EMBL" id="CP158293">
    <property type="protein sequence ID" value="XBV47218.1"/>
    <property type="molecule type" value="Genomic_DNA"/>
</dbReference>
<dbReference type="GO" id="GO:0019867">
    <property type="term" value="C:outer membrane"/>
    <property type="evidence" value="ECO:0007669"/>
    <property type="project" value="InterPro"/>
</dbReference>
<dbReference type="SUPFAM" id="SSF103515">
    <property type="entry name" value="Autotransporter"/>
    <property type="match status" value="1"/>
</dbReference>
<dbReference type="InterPro" id="IPR005546">
    <property type="entry name" value="Autotransporte_beta"/>
</dbReference>
<proteinExistence type="predicted"/>
<dbReference type="NCBIfam" id="TIGR01414">
    <property type="entry name" value="autotrans_barl"/>
    <property type="match status" value="1"/>
</dbReference>
<keyword evidence="3" id="KW-0614">Plasmid</keyword>
<protein>
    <submittedName>
        <fullName evidence="3">Autotransporter outer membrane beta-barrel domain-containing protein</fullName>
    </submittedName>
</protein>